<protein>
    <submittedName>
        <fullName evidence="1">Uncharacterized protein</fullName>
    </submittedName>
</protein>
<name>A0A1G7ACG7_9BRAD</name>
<dbReference type="EMBL" id="FMZW01000020">
    <property type="protein sequence ID" value="SDE12470.1"/>
    <property type="molecule type" value="Genomic_DNA"/>
</dbReference>
<dbReference type="RefSeq" id="WP_092084707.1">
    <property type="nucleotide sequence ID" value="NZ_FMZW01000020.1"/>
</dbReference>
<organism evidence="1 2">
    <name type="scientific">Bradyrhizobium brasilense</name>
    <dbReference type="NCBI Taxonomy" id="1419277"/>
    <lineage>
        <taxon>Bacteria</taxon>
        <taxon>Pseudomonadati</taxon>
        <taxon>Pseudomonadota</taxon>
        <taxon>Alphaproteobacteria</taxon>
        <taxon>Hyphomicrobiales</taxon>
        <taxon>Nitrobacteraceae</taxon>
        <taxon>Bradyrhizobium</taxon>
    </lineage>
</organism>
<dbReference type="Proteomes" id="UP000199245">
    <property type="component" value="Unassembled WGS sequence"/>
</dbReference>
<evidence type="ECO:0000313" key="2">
    <source>
        <dbReference type="Proteomes" id="UP000199245"/>
    </source>
</evidence>
<sequence length="80" mass="8935">MNDIPLPHWPRGLSRVYAARYIGVSLNIWDKMVAAGDMPKPKRTYGRTIWDKIAVDRAFDLLDGGNAINAAGETIYDFAP</sequence>
<proteinExistence type="predicted"/>
<gene>
    <name evidence="1" type="ORF">SAMN05216337_102068</name>
</gene>
<dbReference type="AlphaFoldDB" id="A0A1G7ACG7"/>
<reference evidence="1 2" key="1">
    <citation type="submission" date="2016-10" db="EMBL/GenBank/DDBJ databases">
        <authorList>
            <person name="de Groot N.N."/>
        </authorList>
    </citation>
    <scope>NUCLEOTIDE SEQUENCE [LARGE SCALE GENOMIC DNA]</scope>
    <source>
        <strain evidence="1 2">R5</strain>
    </source>
</reference>
<accession>A0A1G7ACG7</accession>
<evidence type="ECO:0000313" key="1">
    <source>
        <dbReference type="EMBL" id="SDE12470.1"/>
    </source>
</evidence>